<dbReference type="RefSeq" id="WP_065679037.1">
    <property type="nucleotide sequence ID" value="NZ_AP025460.1"/>
</dbReference>
<evidence type="ECO:0000313" key="2">
    <source>
        <dbReference type="Proteomes" id="UP000092876"/>
    </source>
</evidence>
<dbReference type="Proteomes" id="UP000092876">
    <property type="component" value="Unassembled WGS sequence"/>
</dbReference>
<gene>
    <name evidence="1" type="ORF">VAT7223_01908</name>
</gene>
<evidence type="ECO:0000313" key="1">
    <source>
        <dbReference type="EMBL" id="SBS63933.1"/>
    </source>
</evidence>
<proteinExistence type="predicted"/>
<protein>
    <submittedName>
        <fullName evidence="1">Uncharacterized protein</fullName>
    </submittedName>
</protein>
<accession>A0A1C3IR94</accession>
<reference evidence="2" key="1">
    <citation type="submission" date="2016-06" db="EMBL/GenBank/DDBJ databases">
        <authorList>
            <person name="Rodrigo-Torres Lidia"/>
            <person name="Arahal R.David."/>
        </authorList>
    </citation>
    <scope>NUCLEOTIDE SEQUENCE [LARGE SCALE GENOMIC DNA]</scope>
    <source>
        <strain evidence="2">CECT 7223</strain>
    </source>
</reference>
<dbReference type="EMBL" id="FLQP01000024">
    <property type="protein sequence ID" value="SBS63933.1"/>
    <property type="molecule type" value="Genomic_DNA"/>
</dbReference>
<organism evidence="1 2">
    <name type="scientific">Vibrio atlanticus</name>
    <dbReference type="NCBI Taxonomy" id="693153"/>
    <lineage>
        <taxon>Bacteria</taxon>
        <taxon>Pseudomonadati</taxon>
        <taxon>Pseudomonadota</taxon>
        <taxon>Gammaproteobacteria</taxon>
        <taxon>Vibrionales</taxon>
        <taxon>Vibrionaceae</taxon>
        <taxon>Vibrio</taxon>
    </lineage>
</organism>
<dbReference type="AlphaFoldDB" id="A0A1C3IR94"/>
<name>A0A1C3IR94_9VIBR</name>
<dbReference type="GeneID" id="94233092"/>
<sequence length="59" mass="6569">MYELTLILSLMMGGADSTAEMEVNTQFTTLEQWNEEGAALAKKLNATALKVMQVQCERD</sequence>